<dbReference type="InterPro" id="IPR000801">
    <property type="entry name" value="Esterase-like"/>
</dbReference>
<dbReference type="EMBL" id="PDUD01000009">
    <property type="protein sequence ID" value="PHN07512.1"/>
    <property type="molecule type" value="Genomic_DNA"/>
</dbReference>
<keyword evidence="1" id="KW-0732">Signal</keyword>
<dbReference type="RefSeq" id="WP_099148962.1">
    <property type="nucleotide sequence ID" value="NZ_PDUD01000009.1"/>
</dbReference>
<organism evidence="2 3">
    <name type="scientific">Flavilitoribacter nigricans (strain ATCC 23147 / DSM 23189 / NBRC 102662 / NCIMB 1420 / SS-2)</name>
    <name type="common">Lewinella nigricans</name>
    <dbReference type="NCBI Taxonomy" id="1122177"/>
    <lineage>
        <taxon>Bacteria</taxon>
        <taxon>Pseudomonadati</taxon>
        <taxon>Bacteroidota</taxon>
        <taxon>Saprospiria</taxon>
        <taxon>Saprospirales</taxon>
        <taxon>Lewinellaceae</taxon>
        <taxon>Flavilitoribacter</taxon>
    </lineage>
</organism>
<dbReference type="PANTHER" id="PTHR48098:SF3">
    <property type="entry name" value="IRON(III) ENTEROBACTIN ESTERASE"/>
    <property type="match status" value="1"/>
</dbReference>
<protein>
    <submittedName>
        <fullName evidence="2">Gluconolactonase</fullName>
    </submittedName>
</protein>
<proteinExistence type="predicted"/>
<dbReference type="Gene3D" id="3.40.50.1820">
    <property type="entry name" value="alpha/beta hydrolase"/>
    <property type="match status" value="1"/>
</dbReference>
<gene>
    <name evidence="2" type="ORF">CRP01_05265</name>
</gene>
<dbReference type="AlphaFoldDB" id="A0A2D0NG81"/>
<evidence type="ECO:0000256" key="1">
    <source>
        <dbReference type="SAM" id="SignalP"/>
    </source>
</evidence>
<dbReference type="InterPro" id="IPR029058">
    <property type="entry name" value="AB_hydrolase_fold"/>
</dbReference>
<dbReference type="InterPro" id="IPR050583">
    <property type="entry name" value="Mycobacterial_A85_antigen"/>
</dbReference>
<feature type="chain" id="PRO_5012700211" evidence="1">
    <location>
        <begin position="36"/>
        <end position="583"/>
    </location>
</feature>
<reference evidence="2 3" key="1">
    <citation type="submission" date="2017-10" db="EMBL/GenBank/DDBJ databases">
        <title>The draft genome sequence of Lewinella nigricans NBRC 102662.</title>
        <authorList>
            <person name="Wang K."/>
        </authorList>
    </citation>
    <scope>NUCLEOTIDE SEQUENCE [LARGE SCALE GENOMIC DNA]</scope>
    <source>
        <strain evidence="2 3">NBRC 102662</strain>
    </source>
</reference>
<dbReference type="Proteomes" id="UP000223913">
    <property type="component" value="Unassembled WGS sequence"/>
</dbReference>
<feature type="signal peptide" evidence="1">
    <location>
        <begin position="1"/>
        <end position="35"/>
    </location>
</feature>
<dbReference type="SUPFAM" id="SSF53474">
    <property type="entry name" value="alpha/beta-Hydrolases"/>
    <property type="match status" value="1"/>
</dbReference>
<comment type="caution">
    <text evidence="2">The sequence shown here is derived from an EMBL/GenBank/DDBJ whole genome shotgun (WGS) entry which is preliminary data.</text>
</comment>
<dbReference type="SUPFAM" id="SSF63829">
    <property type="entry name" value="Calcium-dependent phosphotriesterase"/>
    <property type="match status" value="1"/>
</dbReference>
<name>A0A2D0NG81_FLAN2</name>
<evidence type="ECO:0000313" key="3">
    <source>
        <dbReference type="Proteomes" id="UP000223913"/>
    </source>
</evidence>
<dbReference type="OrthoDB" id="241638at2"/>
<dbReference type="PANTHER" id="PTHR48098">
    <property type="entry name" value="ENTEROCHELIN ESTERASE-RELATED"/>
    <property type="match status" value="1"/>
</dbReference>
<accession>A0A2D0NG81</accession>
<dbReference type="Gene3D" id="2.120.10.30">
    <property type="entry name" value="TolB, C-terminal domain"/>
    <property type="match status" value="1"/>
</dbReference>
<dbReference type="Pfam" id="PF00756">
    <property type="entry name" value="Esterase"/>
    <property type="match status" value="1"/>
</dbReference>
<dbReference type="InterPro" id="IPR011042">
    <property type="entry name" value="6-blade_b-propeller_TolB-like"/>
</dbReference>
<keyword evidence="3" id="KW-1185">Reference proteome</keyword>
<evidence type="ECO:0000313" key="2">
    <source>
        <dbReference type="EMBL" id="PHN07512.1"/>
    </source>
</evidence>
<sequence length="583" mass="65306">MNPQNKLIRFGYRRKQGVRLLILPLCFLVSSLLPAQESVPSSNSENYPSGRIEGPFSWKSRIYPGTERDYWIYVPAQYDPDKPACSMIVQDGLGRARGWGLPETLDSLTHAGKLPPILGIFVDHGKVAAEGEGRFPRFNRSFEYDGMGDRYARFLLEELIPEVERTYHLSRDPNDRCIAGASSGAICAFNAAWERPDAFHRVLSTIGTYVGLRGGDEFATLVRKSEPKPLRVFLEDGNQDLNIYAGDWWMANQDMLSALTWAGYEVEHIWGTEGHNSRGAKKILPEALLWLWKDYPQPVATHPEQYKGLALMLPDEPWREITGPEFQPDRLAVDSTGSVYFTDTEKKALYSLDNLGKPKLEYELGFTPGGLAFAGDGRLYITDLDHGQIKAFSSGSESELILSNVEAGHLLLSRWGLYFTDTGKSRIAYYSFDTRQLTYVELPGRPVGLSLSADQTFLDVSLADQVRGYSFKVTAEGHLAYGQPYIHYHIPYGQPTANTTAITVDAENRTYTASDLGIQVADQLGRINFIFSKVGQTQSDVKFGGRDLDTLYLISDGTLYRRKIQAKGVLPWKAAVQPPRPRM</sequence>